<evidence type="ECO:0000259" key="1">
    <source>
        <dbReference type="Pfam" id="PF13280"/>
    </source>
</evidence>
<feature type="domain" description="WCX" evidence="2">
    <location>
        <begin position="248"/>
        <end position="323"/>
    </location>
</feature>
<dbReference type="Pfam" id="PF13280">
    <property type="entry name" value="WYL"/>
    <property type="match status" value="1"/>
</dbReference>
<dbReference type="AlphaFoldDB" id="A0A0M2VAB2"/>
<dbReference type="PATRIC" id="fig|336831.14.peg.3222"/>
<dbReference type="STRING" id="336831.WG68_04540"/>
<gene>
    <name evidence="3" type="ORF">WG68_04540</name>
</gene>
<comment type="caution">
    <text evidence="3">The sequence shown here is derived from an EMBL/GenBank/DDBJ whole genome shotgun (WGS) entry which is preliminary data.</text>
</comment>
<dbReference type="PANTHER" id="PTHR34580:SF1">
    <property type="entry name" value="PROTEIN PAFC"/>
    <property type="match status" value="1"/>
</dbReference>
<sequence>MEPLIDAIYRILPTNAEHALSAAALSRKLAEHDALMLCNTAKLKAQKVRRQLDKLEADKAGKIFVGQHGKESRYWKLCQPEQQLSYLLQQLSLFQDVIKQRLPASQQQQLNDVMQSMPGNKGNWLRKIYIAPSSVWQAPRLDPAVTAVVYQAIEEDKVFSCDYTTLDGITRRQTLVPWGLMTKAEKVYVLAIRRGSTKPAPITYALISIRNAELGESKTLLEGLPPATDLRTYCEAHNIGSFASEAEQIKLVVRFYGNAARNIKETPLSDDMQVQEINQRCREVSATVHNSIELRKYLRGFGEQAEVMAPPELRQQMVAELHAGLARYHKE</sequence>
<dbReference type="RefSeq" id="WP_046556464.1">
    <property type="nucleotide sequence ID" value="NZ_LAHO01000003.1"/>
</dbReference>
<dbReference type="EMBL" id="LAHO01000003">
    <property type="protein sequence ID" value="KKO46575.1"/>
    <property type="molecule type" value="Genomic_DNA"/>
</dbReference>
<dbReference type="OrthoDB" id="8595817at2"/>
<evidence type="ECO:0000313" key="3">
    <source>
        <dbReference type="EMBL" id="KKO46575.1"/>
    </source>
</evidence>
<reference evidence="3 4" key="1">
    <citation type="submission" date="2015-03" db="EMBL/GenBank/DDBJ databases">
        <title>Draft genome sequences of two protease-producing strains of Arsukibacterium isolated from two cold and alkaline environments.</title>
        <authorList>
            <person name="Lylloff J.E."/>
            <person name="Skov L.B."/>
            <person name="Jepsen M."/>
            <person name="Hallin P.F."/>
            <person name="Sorensen S.J."/>
            <person name="Stougaard P."/>
            <person name="Glaring M.A."/>
        </authorList>
    </citation>
    <scope>NUCLEOTIDE SEQUENCE [LARGE SCALE GENOMIC DNA]</scope>
    <source>
        <strain evidence="3 4">GCM72</strain>
    </source>
</reference>
<dbReference type="Proteomes" id="UP000034228">
    <property type="component" value="Unassembled WGS sequence"/>
</dbReference>
<organism evidence="3 4">
    <name type="scientific">Arsukibacterium ikkense</name>
    <dbReference type="NCBI Taxonomy" id="336831"/>
    <lineage>
        <taxon>Bacteria</taxon>
        <taxon>Pseudomonadati</taxon>
        <taxon>Pseudomonadota</taxon>
        <taxon>Gammaproteobacteria</taxon>
        <taxon>Chromatiales</taxon>
        <taxon>Chromatiaceae</taxon>
        <taxon>Arsukibacterium</taxon>
    </lineage>
</organism>
<accession>A0A0M2VAB2</accession>
<name>A0A0M2VAB2_9GAMM</name>
<keyword evidence="4" id="KW-1185">Reference proteome</keyword>
<dbReference type="Pfam" id="PF25583">
    <property type="entry name" value="WCX"/>
    <property type="match status" value="1"/>
</dbReference>
<dbReference type="InterPro" id="IPR026881">
    <property type="entry name" value="WYL_dom"/>
</dbReference>
<dbReference type="InterPro" id="IPR057727">
    <property type="entry name" value="WCX_dom"/>
</dbReference>
<proteinExistence type="predicted"/>
<protein>
    <submittedName>
        <fullName evidence="3">Uncharacterized protein</fullName>
    </submittedName>
</protein>
<dbReference type="InterPro" id="IPR051534">
    <property type="entry name" value="CBASS_pafABC_assoc_protein"/>
</dbReference>
<feature type="domain" description="WYL" evidence="1">
    <location>
        <begin position="146"/>
        <end position="213"/>
    </location>
</feature>
<evidence type="ECO:0000259" key="2">
    <source>
        <dbReference type="Pfam" id="PF25583"/>
    </source>
</evidence>
<dbReference type="PANTHER" id="PTHR34580">
    <property type="match status" value="1"/>
</dbReference>
<evidence type="ECO:0000313" key="4">
    <source>
        <dbReference type="Proteomes" id="UP000034228"/>
    </source>
</evidence>